<reference evidence="4 5" key="1">
    <citation type="submission" date="2016-10" db="EMBL/GenBank/DDBJ databases">
        <authorList>
            <person name="de Groot N.N."/>
        </authorList>
    </citation>
    <scope>NUCLEOTIDE SEQUENCE [LARGE SCALE GENOMIC DNA]</scope>
    <source>
        <strain evidence="4 5">S5-249</strain>
    </source>
</reference>
<dbReference type="InterPro" id="IPR036086">
    <property type="entry name" value="ParB/Sulfiredoxin_sf"/>
</dbReference>
<dbReference type="SUPFAM" id="SSF109709">
    <property type="entry name" value="KorB DNA-binding domain-like"/>
    <property type="match status" value="1"/>
</dbReference>
<evidence type="ECO:0000256" key="1">
    <source>
        <dbReference type="SAM" id="Coils"/>
    </source>
</evidence>
<dbReference type="PANTHER" id="PTHR33375">
    <property type="entry name" value="CHROMOSOME-PARTITIONING PROTEIN PARB-RELATED"/>
    <property type="match status" value="1"/>
</dbReference>
<dbReference type="PANTHER" id="PTHR33375:SF7">
    <property type="entry name" value="CHROMOSOME 2-PARTITIONING PROTEIN PARB-RELATED"/>
    <property type="match status" value="1"/>
</dbReference>
<dbReference type="CDD" id="cd16406">
    <property type="entry name" value="ParB_N_like"/>
    <property type="match status" value="1"/>
</dbReference>
<dbReference type="InterPro" id="IPR041468">
    <property type="entry name" value="HTH_ParB/Spo0J"/>
</dbReference>
<dbReference type="Pfam" id="PF02195">
    <property type="entry name" value="ParB_N"/>
    <property type="match status" value="1"/>
</dbReference>
<accession>A0A1I6L7L8</accession>
<dbReference type="SUPFAM" id="SSF110849">
    <property type="entry name" value="ParB/Sulfiredoxin"/>
    <property type="match status" value="1"/>
</dbReference>
<evidence type="ECO:0000313" key="4">
    <source>
        <dbReference type="EMBL" id="SFR99459.1"/>
    </source>
</evidence>
<dbReference type="Gene3D" id="1.10.10.2830">
    <property type="match status" value="1"/>
</dbReference>
<proteinExistence type="predicted"/>
<name>A0A1I6L7L8_9SPHN</name>
<feature type="region of interest" description="Disordered" evidence="2">
    <location>
        <begin position="384"/>
        <end position="408"/>
    </location>
</feature>
<protein>
    <submittedName>
        <fullName evidence="4">ParB family protein</fullName>
    </submittedName>
</protein>
<keyword evidence="5" id="KW-1185">Reference proteome</keyword>
<organism evidence="4 5">
    <name type="scientific">Sphingomonas jatrophae</name>
    <dbReference type="NCBI Taxonomy" id="1166337"/>
    <lineage>
        <taxon>Bacteria</taxon>
        <taxon>Pseudomonadati</taxon>
        <taxon>Pseudomonadota</taxon>
        <taxon>Alphaproteobacteria</taxon>
        <taxon>Sphingomonadales</taxon>
        <taxon>Sphingomonadaceae</taxon>
        <taxon>Sphingomonas</taxon>
    </lineage>
</organism>
<gene>
    <name evidence="4" type="ORF">SAMN05192580_2409</name>
</gene>
<dbReference type="InterPro" id="IPR050336">
    <property type="entry name" value="Chromosome_partition/occlusion"/>
</dbReference>
<dbReference type="Pfam" id="PF17762">
    <property type="entry name" value="HTH_ParB"/>
    <property type="match status" value="1"/>
</dbReference>
<dbReference type="Gene3D" id="3.90.1530.30">
    <property type="match status" value="1"/>
</dbReference>
<dbReference type="GO" id="GO:0005694">
    <property type="term" value="C:chromosome"/>
    <property type="evidence" value="ECO:0007669"/>
    <property type="project" value="TreeGrafter"/>
</dbReference>
<feature type="domain" description="ParB-like N-terminal" evidence="3">
    <location>
        <begin position="3"/>
        <end position="102"/>
    </location>
</feature>
<evidence type="ECO:0000259" key="3">
    <source>
        <dbReference type="SMART" id="SM00470"/>
    </source>
</evidence>
<evidence type="ECO:0000256" key="2">
    <source>
        <dbReference type="SAM" id="MobiDB-lite"/>
    </source>
</evidence>
<dbReference type="GO" id="GO:0007059">
    <property type="term" value="P:chromosome segregation"/>
    <property type="evidence" value="ECO:0007669"/>
    <property type="project" value="TreeGrafter"/>
</dbReference>
<keyword evidence="1" id="KW-0175">Coiled coil</keyword>
<dbReference type="STRING" id="1166337.SAMN05192580_2409"/>
<dbReference type="AlphaFoldDB" id="A0A1I6L7L8"/>
<dbReference type="RefSeq" id="WP_093314859.1">
    <property type="nucleotide sequence ID" value="NZ_FOZG01000002.1"/>
</dbReference>
<dbReference type="InterPro" id="IPR003115">
    <property type="entry name" value="ParB_N"/>
</dbReference>
<feature type="coiled-coil region" evidence="1">
    <location>
        <begin position="323"/>
        <end position="350"/>
    </location>
</feature>
<dbReference type="SMART" id="SM00470">
    <property type="entry name" value="ParB"/>
    <property type="match status" value="1"/>
</dbReference>
<dbReference type="Proteomes" id="UP000198824">
    <property type="component" value="Unassembled WGS sequence"/>
</dbReference>
<sequence length="671" mass="71799">MIQTIPLNKLIPSMRNVRRRSDEAADAQLRADIEARGLLQNLIVTANKKPRGTFAVEAGGRRHAALKALADAGMLAADVAVPCLVLDDLGSAVSEASLAENFQKLALNPADECLAFQHFIEQGSDVEGIARRFGVTVRFVEGRLRLASLAPVVFQALADGEITLDVAKAYGSTPDRERQAHVFDQMSRGYGGAHPDSVRRMMTQATVSASDARARLVGEDAYLAAGGRIDRDLFADDASTRWLDIAILERLANERMEEAAEALAAETGFAWVRPTLDRYVDWQQTEGLTRVELEAAELSDDEQRQVAELEAQAADQVGVLEDEASSEEDRAAAEAKLEALDKALEAITDKPPVLGDDLRPTIGAFLVLGPDGQPKLHQTLYADCPVSSDSEDGETPGDGVDTPSPRTIGLSQRLTDELAIQRRDILAVHVAAEPDFALDLTIFLMVDRLSGHRTDRYGSTLSARPPQEPVIGFRTPGAAATIARAEAEERLDRSWAGHDQVEARFDAFRALDPEQRAAWLGHAVAASLEASVGGTGASACRFHDHLGHVLGVDVAAWWRPTATNFFDKVTKPVMFEALDQIDGPALAARYGAAKKADLAATCERICAGDFIGEVGTKEVARAWLPAAMRFASPTGDPDAATGAATDPEIVDAACVEEPGGIGNPAAPRAAA</sequence>
<dbReference type="EMBL" id="FOZG01000002">
    <property type="protein sequence ID" value="SFR99459.1"/>
    <property type="molecule type" value="Genomic_DNA"/>
</dbReference>
<evidence type="ECO:0000313" key="5">
    <source>
        <dbReference type="Proteomes" id="UP000198824"/>
    </source>
</evidence>
<dbReference type="OrthoDB" id="9813122at2"/>